<evidence type="ECO:0000256" key="2">
    <source>
        <dbReference type="ARBA" id="ARBA00023242"/>
    </source>
</evidence>
<dbReference type="GO" id="GO:0005634">
    <property type="term" value="C:nucleus"/>
    <property type="evidence" value="ECO:0007669"/>
    <property type="project" value="UniProtKB-SubCell"/>
</dbReference>
<dbReference type="CDD" id="cd00183">
    <property type="entry name" value="TFIIS_I"/>
    <property type="match status" value="1"/>
</dbReference>
<feature type="compositionally biased region" description="Polar residues" evidence="4">
    <location>
        <begin position="216"/>
        <end position="232"/>
    </location>
</feature>
<dbReference type="InterPro" id="IPR035441">
    <property type="entry name" value="TFIIS/LEDGF_dom_sf"/>
</dbReference>
<evidence type="ECO:0000313" key="6">
    <source>
        <dbReference type="EMBL" id="KMZ70673.1"/>
    </source>
</evidence>
<evidence type="ECO:0000259" key="5">
    <source>
        <dbReference type="PROSITE" id="PS51319"/>
    </source>
</evidence>
<dbReference type="OMA" id="EWVKSNT"/>
<comment type="subcellular location">
    <subcellularLocation>
        <location evidence="1 3">Nucleus</location>
    </subcellularLocation>
</comment>
<gene>
    <name evidence="6" type="ORF">ZOSMA_196G00220</name>
</gene>
<feature type="domain" description="TFIIS N-terminal" evidence="5">
    <location>
        <begin position="95"/>
        <end position="172"/>
    </location>
</feature>
<evidence type="ECO:0000256" key="4">
    <source>
        <dbReference type="SAM" id="MobiDB-lite"/>
    </source>
</evidence>
<reference evidence="7" key="1">
    <citation type="journal article" date="2016" name="Nature">
        <title>The genome of the seagrass Zostera marina reveals angiosperm adaptation to the sea.</title>
        <authorList>
            <person name="Olsen J.L."/>
            <person name="Rouze P."/>
            <person name="Verhelst B."/>
            <person name="Lin Y.-C."/>
            <person name="Bayer T."/>
            <person name="Collen J."/>
            <person name="Dattolo E."/>
            <person name="De Paoli E."/>
            <person name="Dittami S."/>
            <person name="Maumus F."/>
            <person name="Michel G."/>
            <person name="Kersting A."/>
            <person name="Lauritano C."/>
            <person name="Lohaus R."/>
            <person name="Toepel M."/>
            <person name="Tonon T."/>
            <person name="Vanneste K."/>
            <person name="Amirebrahimi M."/>
            <person name="Brakel J."/>
            <person name="Bostroem C."/>
            <person name="Chovatia M."/>
            <person name="Grimwood J."/>
            <person name="Jenkins J.W."/>
            <person name="Jueterbock A."/>
            <person name="Mraz A."/>
            <person name="Stam W.T."/>
            <person name="Tice H."/>
            <person name="Bornberg-Bauer E."/>
            <person name="Green P.J."/>
            <person name="Pearson G.A."/>
            <person name="Procaccini G."/>
            <person name="Duarte C.M."/>
            <person name="Schmutz J."/>
            <person name="Reusch T.B.H."/>
            <person name="Van de Peer Y."/>
        </authorList>
    </citation>
    <scope>NUCLEOTIDE SEQUENCE [LARGE SCALE GENOMIC DNA]</scope>
    <source>
        <strain evidence="7">cv. Finnish</strain>
    </source>
</reference>
<dbReference type="InterPro" id="IPR044790">
    <property type="entry name" value="MD26C-like"/>
</dbReference>
<dbReference type="STRING" id="29655.A0A0K9PNP7"/>
<feature type="compositionally biased region" description="Polar residues" evidence="4">
    <location>
        <begin position="189"/>
        <end position="205"/>
    </location>
</feature>
<dbReference type="PANTHER" id="PTHR47210">
    <property type="entry name" value="MEDIATOR OF RNA POLYMERASE II TRANSCRIPTION SUBUNIT 26C-RELATED"/>
    <property type="match status" value="1"/>
</dbReference>
<evidence type="ECO:0000313" key="7">
    <source>
        <dbReference type="Proteomes" id="UP000036987"/>
    </source>
</evidence>
<proteinExistence type="predicted"/>
<dbReference type="Proteomes" id="UP000036987">
    <property type="component" value="Unassembled WGS sequence"/>
</dbReference>
<dbReference type="SUPFAM" id="SSF47676">
    <property type="entry name" value="Conserved domain common to transcription factors TFIIS, elongin A, CRSP70"/>
    <property type="match status" value="1"/>
</dbReference>
<dbReference type="SMART" id="SM00509">
    <property type="entry name" value="TFS2N"/>
    <property type="match status" value="1"/>
</dbReference>
<keyword evidence="7" id="KW-1185">Reference proteome</keyword>
<dbReference type="InterPro" id="IPR003617">
    <property type="entry name" value="TFIIS/CRSP70_N_sub"/>
</dbReference>
<evidence type="ECO:0000256" key="3">
    <source>
        <dbReference type="PROSITE-ProRule" id="PRU00649"/>
    </source>
</evidence>
<sequence length="335" mass="37961">MGGVEDLKTVLKMTRMDLWTLIETALSVAASDYRDEMKVRRDRYVELLYVNPVNDVVGAAAGFLEEDGCDNGVEDEREHVVCNGDVDVDVYDDEDEETKVIAIKELIDDPDQEEGALIDLLQNLADMDITFKALQKTDIGRHVNGLRKNPSNEVRRLVKVLVRKWKDLVDDWVKQNQNGTAPTPIINDVDSSPLQIPGKNTSLNGHNVPEFGYSPNPHNGSYGSDKNNIHNTWDTESKPKPKPPLPPPRKEQIPIRQNNLLTSSSSAPPKSREQQKSNSVADPELLASTRRRLHENYQEAHNAKKQRTIQVMDIHDIPKPKNTYFSRNRQGKHHR</sequence>
<name>A0A0K9PNP7_ZOSMR</name>
<feature type="region of interest" description="Disordered" evidence="4">
    <location>
        <begin position="315"/>
        <end position="335"/>
    </location>
</feature>
<protein>
    <submittedName>
        <fullName evidence="6">Putative mediator of RNA polymerase II transcription subunit26c</fullName>
    </submittedName>
</protein>
<feature type="compositionally biased region" description="Polar residues" evidence="4">
    <location>
        <begin position="255"/>
        <end position="268"/>
    </location>
</feature>
<dbReference type="PANTHER" id="PTHR47210:SF1">
    <property type="entry name" value="MEDIATOR OF RNA POLYMERASE II TRANSCRIPTION SUBUNIT 26C-RELATED"/>
    <property type="match status" value="1"/>
</dbReference>
<dbReference type="Pfam" id="PF08711">
    <property type="entry name" value="Med26"/>
    <property type="match status" value="1"/>
</dbReference>
<keyword evidence="2 3" id="KW-0539">Nucleus</keyword>
<dbReference type="AlphaFoldDB" id="A0A0K9PNP7"/>
<dbReference type="InterPro" id="IPR017923">
    <property type="entry name" value="TFIIS_N"/>
</dbReference>
<organism evidence="6 7">
    <name type="scientific">Zostera marina</name>
    <name type="common">Eelgrass</name>
    <dbReference type="NCBI Taxonomy" id="29655"/>
    <lineage>
        <taxon>Eukaryota</taxon>
        <taxon>Viridiplantae</taxon>
        <taxon>Streptophyta</taxon>
        <taxon>Embryophyta</taxon>
        <taxon>Tracheophyta</taxon>
        <taxon>Spermatophyta</taxon>
        <taxon>Magnoliopsida</taxon>
        <taxon>Liliopsida</taxon>
        <taxon>Zosteraceae</taxon>
        <taxon>Zostera</taxon>
    </lineage>
</organism>
<comment type="caution">
    <text evidence="6">The sequence shown here is derived from an EMBL/GenBank/DDBJ whole genome shotgun (WGS) entry which is preliminary data.</text>
</comment>
<dbReference type="Gene3D" id="1.20.930.10">
    <property type="entry name" value="Conserved domain common to transcription factors TFIIS, elongin A, CRSP70"/>
    <property type="match status" value="1"/>
</dbReference>
<dbReference type="EMBL" id="LFYR01000718">
    <property type="protein sequence ID" value="KMZ70673.1"/>
    <property type="molecule type" value="Genomic_DNA"/>
</dbReference>
<evidence type="ECO:0000256" key="1">
    <source>
        <dbReference type="ARBA" id="ARBA00004123"/>
    </source>
</evidence>
<dbReference type="OrthoDB" id="550309at2759"/>
<dbReference type="PROSITE" id="PS51319">
    <property type="entry name" value="TFIIS_N"/>
    <property type="match status" value="1"/>
</dbReference>
<feature type="region of interest" description="Disordered" evidence="4">
    <location>
        <begin position="175"/>
        <end position="283"/>
    </location>
</feature>
<accession>A0A0K9PNP7</accession>